<dbReference type="GO" id="GO:0042575">
    <property type="term" value="C:DNA polymerase complex"/>
    <property type="evidence" value="ECO:0007669"/>
    <property type="project" value="UniProtKB-ARBA"/>
</dbReference>
<keyword evidence="1" id="KW-0862">Zinc</keyword>
<dbReference type="InterPro" id="IPR021109">
    <property type="entry name" value="Peptidase_aspartic_dom_sf"/>
</dbReference>
<dbReference type="GO" id="GO:0008270">
    <property type="term" value="F:zinc ion binding"/>
    <property type="evidence" value="ECO:0007669"/>
    <property type="project" value="UniProtKB-KW"/>
</dbReference>
<dbReference type="InterPro" id="IPR043502">
    <property type="entry name" value="DNA/RNA_pol_sf"/>
</dbReference>
<dbReference type="Pfam" id="PF18701">
    <property type="entry name" value="DUF5641"/>
    <property type="match status" value="1"/>
</dbReference>
<keyword evidence="1" id="KW-0479">Metal-binding</keyword>
<dbReference type="InterPro" id="IPR005312">
    <property type="entry name" value="DUF1759"/>
</dbReference>
<dbReference type="InterPro" id="IPR008042">
    <property type="entry name" value="Retrotrans_Pao"/>
</dbReference>
<dbReference type="PROSITE" id="PS50994">
    <property type="entry name" value="INTEGRASE"/>
    <property type="match status" value="1"/>
</dbReference>
<dbReference type="SUPFAM" id="SSF53098">
    <property type="entry name" value="Ribonuclease H-like"/>
    <property type="match status" value="1"/>
</dbReference>
<dbReference type="Gene3D" id="2.40.70.10">
    <property type="entry name" value="Acid Proteases"/>
    <property type="match status" value="1"/>
</dbReference>
<dbReference type="InterPro" id="IPR012337">
    <property type="entry name" value="RNaseH-like_sf"/>
</dbReference>
<dbReference type="PANTHER" id="PTHR47331:SF5">
    <property type="entry name" value="RIBONUCLEASE H"/>
    <property type="match status" value="1"/>
</dbReference>
<feature type="domain" description="Integrase catalytic" evidence="3">
    <location>
        <begin position="1406"/>
        <end position="1596"/>
    </location>
</feature>
<reference evidence="4" key="1">
    <citation type="journal article" date="2015" name="J. Med. Entomol.">
        <title>A Deep Insight Into the Sialotranscriptome of the Chagas Disease Vector, Panstrongylus megistus (Hemiptera: Heteroptera).</title>
        <authorList>
            <person name="Ribeiro J.M."/>
            <person name="Schwarz A."/>
            <person name="Francischetti I.M."/>
        </authorList>
    </citation>
    <scope>NUCLEOTIDE SEQUENCE</scope>
    <source>
        <tissue evidence="4">Salivary glands</tissue>
    </source>
</reference>
<dbReference type="InterPro" id="IPR036397">
    <property type="entry name" value="RNaseH_sf"/>
</dbReference>
<dbReference type="GO" id="GO:0015074">
    <property type="term" value="P:DNA integration"/>
    <property type="evidence" value="ECO:0007669"/>
    <property type="project" value="InterPro"/>
</dbReference>
<name>A0A069DYA1_9HEMI</name>
<dbReference type="Gene3D" id="3.30.420.10">
    <property type="entry name" value="Ribonuclease H-like superfamily/Ribonuclease H"/>
    <property type="match status" value="1"/>
</dbReference>
<dbReference type="GO" id="GO:0003676">
    <property type="term" value="F:nucleic acid binding"/>
    <property type="evidence" value="ECO:0007669"/>
    <property type="project" value="InterPro"/>
</dbReference>
<dbReference type="CDD" id="cd00303">
    <property type="entry name" value="retropepsin_like"/>
    <property type="match status" value="1"/>
</dbReference>
<dbReference type="EMBL" id="GBGD01000063">
    <property type="protein sequence ID" value="JAC88826.1"/>
    <property type="molecule type" value="mRNA"/>
</dbReference>
<sequence>MEDIHSLIRKRGTVKGKLTRLSSFIDAFQSDDIGQLLARQMSMGDIYQQFDNIQFNIENLIEQETKEVKSEHEQYRIHFEQQYYETVAKYTNKIKSMAISDQDIKIHSPGKQTEKLSVKLPTINLPTFDGNYLSWQSFWDTFSTIVHNVEYIPKVTKFQYLKSSLKGAAADLIESLTVTEANYSIAWELLTERYNNKRIIVQSHINAIFNLPRIESSNSIAIRNLHSNINKHLRALKALGEATDKWDTLLIHIICNKLDKLTLRKWEESLTGTDVPKFDELTNFLNNVSNSLEGYEFKNKPNVEHPRNNKKYERNNNCFLNQTGNSSKTIKTCPLCSQQHNIFVCQTFLDQTPSQRYETVQKLKLCFNCLSKGHSVKDCKCSLCKVCNNKHNTLLHKKADKGEISGSKDIESTMANSPMTSLCSFYNRINNNKSTVLLSTCIIKIEDKFGNYFNCRAVVDSGSQLNFISKRLCDKLKLEKQKTSIFIKGINNSNSHTAYSVNTKIYSLNSEFSTTLELHVLPSVTSVVPTSDINCHKIIIPQYIQSNLADPTFFQSTPVDLLIGAQIFFLLLKPEKINSNENQHSIIFQNTVFGWIVSGKVSLHNTHSVYNSLFTTFQSESNIHKGHKLTQEEELCVDVFEKTVKRDQTGRFIVQLPFKNDPTCLEDNLQNSLKRFYNLEKRFCAQPLMHEQYINFMREYESLNHMQLIKPEDLNREPKYYIPHHPVFKESTTTQIRVVFDATCTPPNGYSLNSILMKGPVIQSDLFSIILKFRMHKYALTADIAKMYRQILIANSQTNFQRIVWRESSDQEVQHYQLLTLTYGTTPGSFIATKCLSQLAKEYQSSFPIASHIIETDFYIDDLMTGSDDYKELKSIQRDVSNILQNGCFTLRKWCSNSRDILNDISADIKDPHHIVDIGASEGIKTLGLIWKPILDTFEFKIQSPQRTHPISRRVILSDLAKIFDPLGFLTPLIIKGKIFIQQLWLNSLGWDDPLPYQLAIKWTNFYEQLSSVEEFQIPRRAKLSSNIQLHGFCDASEKAYAACVYIRSVVENDIKVHLLCAKSRVAPMKQRTLPELELNGAQLLTELMLKVIETIHANPTDCYYWTDSSIVLSWLGGNPRQWKTYVGNRVAFIQENSSIHKWRHVKSEHNPSDVASRGMDIKHFLNCTIWFNGPYWLALNESKWPPNRINYKIKQIPATKPVTYSLLNSLTDKQASCTFNLLNKYSSWSKLIKIMAYILRFIHNLKSKLNSRNLGFITLQEYLQAKSKIYLLLQIQHFSKEIKALKEGNQIDKRSKIYNLNPFLDDQGILRVGGRLRHSQLSRDQINPILLPYSHHVTKLIFKHFHNIYLHVGPQNLLVTVRQIYWPIKGKVMAKQTCKQCITCFKAEPKNKPTLMGNLPKERVNMARPFAVTGVDFAGPIFIRSGVRKATKTKAYICVFVCFVTRAIHLEVVSDLTTNAFMASLKRFMSRRGVCSKIFSDNATNFVGAAKELRKLFKDENSKQSISEMLVSKGIEWNFIPARSPHFGGLWEAGVKSVKYHLKRMTNNSNLNFEELYTVLTQIEAILHSRPLTPLSSSPDDLLPLTPSHFLTNDSLLLPPEPDFTKTPINRLRRWHMVQAIVQHFWKRWSSEFLLQLQQRAKWKSPNNNIQIRDIVLLDSSTLPPQHWVLARVTQVHPGSDGIVRVATIKTSSGKQFTRAVNKLYPLPTNQENKD</sequence>
<dbReference type="SUPFAM" id="SSF56672">
    <property type="entry name" value="DNA/RNA polymerases"/>
    <property type="match status" value="1"/>
</dbReference>
<dbReference type="Pfam" id="PF05380">
    <property type="entry name" value="Peptidase_A17"/>
    <property type="match status" value="1"/>
</dbReference>
<dbReference type="Pfam" id="PF03564">
    <property type="entry name" value="DUF1759"/>
    <property type="match status" value="1"/>
</dbReference>
<proteinExistence type="evidence at transcript level"/>
<dbReference type="InterPro" id="IPR040676">
    <property type="entry name" value="DUF5641"/>
</dbReference>
<dbReference type="PROSITE" id="PS50158">
    <property type="entry name" value="ZF_CCHC"/>
    <property type="match status" value="1"/>
</dbReference>
<dbReference type="InterPro" id="IPR001584">
    <property type="entry name" value="Integrase_cat-core"/>
</dbReference>
<evidence type="ECO:0000259" key="2">
    <source>
        <dbReference type="PROSITE" id="PS50158"/>
    </source>
</evidence>
<evidence type="ECO:0000313" key="4">
    <source>
        <dbReference type="EMBL" id="JAC88826.1"/>
    </source>
</evidence>
<dbReference type="GO" id="GO:0071897">
    <property type="term" value="P:DNA biosynthetic process"/>
    <property type="evidence" value="ECO:0007669"/>
    <property type="project" value="UniProtKB-ARBA"/>
</dbReference>
<dbReference type="PANTHER" id="PTHR47331">
    <property type="entry name" value="PHD-TYPE DOMAIN-CONTAINING PROTEIN"/>
    <property type="match status" value="1"/>
</dbReference>
<evidence type="ECO:0000256" key="1">
    <source>
        <dbReference type="PROSITE-ProRule" id="PRU00047"/>
    </source>
</evidence>
<dbReference type="InterPro" id="IPR001878">
    <property type="entry name" value="Znf_CCHC"/>
</dbReference>
<accession>A0A069DYA1</accession>
<keyword evidence="1" id="KW-0863">Zinc-finger</keyword>
<feature type="domain" description="CCHC-type" evidence="2">
    <location>
        <begin position="366"/>
        <end position="380"/>
    </location>
</feature>
<protein>
    <submittedName>
        <fullName evidence="4">Putative bel15-i ag</fullName>
    </submittedName>
</protein>
<organism evidence="4">
    <name type="scientific">Panstrongylus megistus</name>
    <dbReference type="NCBI Taxonomy" id="65343"/>
    <lineage>
        <taxon>Eukaryota</taxon>
        <taxon>Metazoa</taxon>
        <taxon>Ecdysozoa</taxon>
        <taxon>Arthropoda</taxon>
        <taxon>Hexapoda</taxon>
        <taxon>Insecta</taxon>
        <taxon>Pterygota</taxon>
        <taxon>Neoptera</taxon>
        <taxon>Paraneoptera</taxon>
        <taxon>Hemiptera</taxon>
        <taxon>Heteroptera</taxon>
        <taxon>Panheteroptera</taxon>
        <taxon>Cimicomorpha</taxon>
        <taxon>Reduviidae</taxon>
        <taxon>Triatominae</taxon>
        <taxon>Panstrongylus</taxon>
    </lineage>
</organism>
<evidence type="ECO:0000259" key="3">
    <source>
        <dbReference type="PROSITE" id="PS50994"/>
    </source>
</evidence>